<keyword evidence="3 4" id="KW-0408">Iron</keyword>
<comment type="caution">
    <text evidence="7">The sequence shown here is derived from an EMBL/GenBank/DDBJ whole genome shotgun (WGS) entry which is preliminary data.</text>
</comment>
<evidence type="ECO:0000256" key="5">
    <source>
        <dbReference type="SAM" id="MobiDB-lite"/>
    </source>
</evidence>
<evidence type="ECO:0000256" key="2">
    <source>
        <dbReference type="ARBA" id="ARBA00022723"/>
    </source>
</evidence>
<dbReference type="Proteomes" id="UP001642484">
    <property type="component" value="Unassembled WGS sequence"/>
</dbReference>
<accession>A0ABP0T0U2</accession>
<sequence length="475" mass="55226">MASLPEFTKAELYEKPFPWTIIGGQVYAIGSFLHSHPGGLLIRRAIGEEATELFLSHHSPFSVAGQTLEGFKIGTLAKHQVTSVQELWSRRPLQRVFWRDLLDAQVPLLSQNFKAEVVAVLMLILFFSWCYCSYVLGCWRLNIALSWFWWRHLDAGLHAVMHGDFRTRHDIQAGLFWIYSLLSHRAMEYYYGARELKGNGMSKHWWHHIYPNDPGRDPDWSTMTGVAWVRRHTSAQWHPCHQWQCWYWLPVSMFLEPLFELIQVACALLEAVASLLEPPMNGPYVSRWAHVLGFLCEVLFNPGFQLVAFGVQPFWKALGVLLLARATSRLLLYPFSEVQHYMPEHILNREAADDSAEWVIGQLLCTANLEFRNRWAWLMDFLMFHGDSHQIEHHLWPAMSFVQYTKASQVVRATCARLRLPYYTVGYFEGYQKICEQVKEHRKPPPRPKRPRSPGEEPSPSESSSTRTRRRTRGS</sequence>
<gene>
    <name evidence="7" type="ORF">CCMP2556_LOCUS55427</name>
</gene>
<dbReference type="InterPro" id="IPR001199">
    <property type="entry name" value="Cyt_B5-like_heme/steroid-bd"/>
</dbReference>
<protein>
    <recommendedName>
        <fullName evidence="6">Cytochrome b5 heme-binding domain-containing protein</fullName>
    </recommendedName>
</protein>
<dbReference type="PROSITE" id="PS50255">
    <property type="entry name" value="CYTOCHROME_B5_2"/>
    <property type="match status" value="1"/>
</dbReference>
<dbReference type="Pfam" id="PF00173">
    <property type="entry name" value="Cyt-b5"/>
    <property type="match status" value="1"/>
</dbReference>
<feature type="region of interest" description="Disordered" evidence="5">
    <location>
        <begin position="438"/>
        <end position="475"/>
    </location>
</feature>
<evidence type="ECO:0000256" key="1">
    <source>
        <dbReference type="ARBA" id="ARBA00022617"/>
    </source>
</evidence>
<dbReference type="InterPro" id="IPR036400">
    <property type="entry name" value="Cyt_B5-like_heme/steroid_sf"/>
</dbReference>
<dbReference type="InterPro" id="IPR005804">
    <property type="entry name" value="FA_desaturase_dom"/>
</dbReference>
<dbReference type="PANTHER" id="PTHR19353">
    <property type="entry name" value="FATTY ACID DESATURASE 2"/>
    <property type="match status" value="1"/>
</dbReference>
<evidence type="ECO:0000256" key="4">
    <source>
        <dbReference type="RuleBase" id="RU362121"/>
    </source>
</evidence>
<keyword evidence="1 4" id="KW-0349">Heme</keyword>
<dbReference type="SMART" id="SM01117">
    <property type="entry name" value="Cyt-b5"/>
    <property type="match status" value="1"/>
</dbReference>
<dbReference type="SUPFAM" id="SSF55856">
    <property type="entry name" value="Cytochrome b5-like heme/steroid binding domain"/>
    <property type="match status" value="1"/>
</dbReference>
<dbReference type="PANTHER" id="PTHR19353:SF15">
    <property type="entry name" value="CYTOCHROME B5 HEME-BINDING DOMAIN-CONTAINING PROTEIN"/>
    <property type="match status" value="1"/>
</dbReference>
<dbReference type="EMBL" id="CAXAMN010028972">
    <property type="protein sequence ID" value="CAK9118317.1"/>
    <property type="molecule type" value="Genomic_DNA"/>
</dbReference>
<evidence type="ECO:0000313" key="7">
    <source>
        <dbReference type="EMBL" id="CAK9118317.1"/>
    </source>
</evidence>
<organism evidence="7 8">
    <name type="scientific">Durusdinium trenchii</name>
    <dbReference type="NCBI Taxonomy" id="1381693"/>
    <lineage>
        <taxon>Eukaryota</taxon>
        <taxon>Sar</taxon>
        <taxon>Alveolata</taxon>
        <taxon>Dinophyceae</taxon>
        <taxon>Suessiales</taxon>
        <taxon>Symbiodiniaceae</taxon>
        <taxon>Durusdinium</taxon>
    </lineage>
</organism>
<dbReference type="Gene3D" id="3.10.120.10">
    <property type="entry name" value="Cytochrome b5-like heme/steroid binding domain"/>
    <property type="match status" value="1"/>
</dbReference>
<dbReference type="InterPro" id="IPR012171">
    <property type="entry name" value="Fatty_acid_desaturase"/>
</dbReference>
<keyword evidence="8" id="KW-1185">Reference proteome</keyword>
<dbReference type="InterPro" id="IPR018506">
    <property type="entry name" value="Cyt_B5_heme-BS"/>
</dbReference>
<dbReference type="Pfam" id="PF00487">
    <property type="entry name" value="FA_desaturase"/>
    <property type="match status" value="1"/>
</dbReference>
<reference evidence="7 8" key="1">
    <citation type="submission" date="2024-02" db="EMBL/GenBank/DDBJ databases">
        <authorList>
            <person name="Chen Y."/>
            <person name="Shah S."/>
            <person name="Dougan E. K."/>
            <person name="Thang M."/>
            <person name="Chan C."/>
        </authorList>
    </citation>
    <scope>NUCLEOTIDE SEQUENCE [LARGE SCALE GENOMIC DNA]</scope>
</reference>
<feature type="compositionally biased region" description="Basic residues" evidence="5">
    <location>
        <begin position="440"/>
        <end position="452"/>
    </location>
</feature>
<dbReference type="PROSITE" id="PS00191">
    <property type="entry name" value="CYTOCHROME_B5_1"/>
    <property type="match status" value="1"/>
</dbReference>
<feature type="transmembrane region" description="Helical" evidence="4">
    <location>
        <begin position="117"/>
        <end position="137"/>
    </location>
</feature>
<evidence type="ECO:0000313" key="8">
    <source>
        <dbReference type="Proteomes" id="UP001642484"/>
    </source>
</evidence>
<keyword evidence="4" id="KW-0472">Membrane</keyword>
<name>A0ABP0T0U2_9DINO</name>
<evidence type="ECO:0000259" key="6">
    <source>
        <dbReference type="PROSITE" id="PS50255"/>
    </source>
</evidence>
<proteinExistence type="inferred from homology"/>
<comment type="similarity">
    <text evidence="4">Belongs to the cytochrome b5 family.</text>
</comment>
<feature type="domain" description="Cytochrome b5 heme-binding" evidence="6">
    <location>
        <begin position="1"/>
        <end position="77"/>
    </location>
</feature>
<evidence type="ECO:0000256" key="3">
    <source>
        <dbReference type="ARBA" id="ARBA00023004"/>
    </source>
</evidence>
<feature type="compositionally biased region" description="Low complexity" evidence="5">
    <location>
        <begin position="456"/>
        <end position="466"/>
    </location>
</feature>
<keyword evidence="4" id="KW-0812">Transmembrane</keyword>
<keyword evidence="2 4" id="KW-0479">Metal-binding</keyword>
<keyword evidence="4" id="KW-1133">Transmembrane helix</keyword>